<dbReference type="GO" id="GO:0005886">
    <property type="term" value="C:plasma membrane"/>
    <property type="evidence" value="ECO:0007669"/>
    <property type="project" value="TreeGrafter"/>
</dbReference>
<dbReference type="PANTHER" id="PTHR33021:SF31">
    <property type="entry name" value="OS02G0720100 PROTEIN"/>
    <property type="match status" value="1"/>
</dbReference>
<keyword evidence="4" id="KW-0548">Nucleotidyltransferase</keyword>
<dbReference type="Pfam" id="PF02298">
    <property type="entry name" value="Cu_bind_like"/>
    <property type="match status" value="1"/>
</dbReference>
<proteinExistence type="predicted"/>
<dbReference type="InterPro" id="IPR008972">
    <property type="entry name" value="Cupredoxin"/>
</dbReference>
<feature type="domain" description="Phytocyanin" evidence="3">
    <location>
        <begin position="55"/>
        <end position="155"/>
    </location>
</feature>
<evidence type="ECO:0000313" key="4">
    <source>
        <dbReference type="EMBL" id="MPA75055.1"/>
    </source>
</evidence>
<accession>A0A5B7C2C1</accession>
<dbReference type="InterPro" id="IPR039391">
    <property type="entry name" value="Phytocyanin-like"/>
</dbReference>
<dbReference type="InterPro" id="IPR003245">
    <property type="entry name" value="Phytocyanin_dom"/>
</dbReference>
<dbReference type="EMBL" id="GHES01044496">
    <property type="protein sequence ID" value="MPA75055.1"/>
    <property type="molecule type" value="Transcribed_RNA"/>
</dbReference>
<gene>
    <name evidence="4" type="ORF">Din_044496</name>
</gene>
<evidence type="ECO:0000256" key="2">
    <source>
        <dbReference type="ARBA" id="ARBA00023180"/>
    </source>
</evidence>
<keyword evidence="4" id="KW-0808">Transferase</keyword>
<protein>
    <submittedName>
        <fullName evidence="4">Putative Copper binding protein 9</fullName>
        <ecNumber evidence="4">2.7.7.6</ecNumber>
    </submittedName>
</protein>
<dbReference type="PROSITE" id="PS51485">
    <property type="entry name" value="PHYTOCYANIN"/>
    <property type="match status" value="1"/>
</dbReference>
<dbReference type="EC" id="2.7.7.6" evidence="4"/>
<dbReference type="GO" id="GO:0003899">
    <property type="term" value="F:DNA-directed RNA polymerase activity"/>
    <property type="evidence" value="ECO:0007669"/>
    <property type="project" value="UniProtKB-EC"/>
</dbReference>
<keyword evidence="2" id="KW-0325">Glycoprotein</keyword>
<reference evidence="4" key="1">
    <citation type="submission" date="2019-08" db="EMBL/GenBank/DDBJ databases">
        <title>Reference gene set and small RNA set construction with multiple tissues from Davidia involucrata Baill.</title>
        <authorList>
            <person name="Yang H."/>
            <person name="Zhou C."/>
            <person name="Li G."/>
            <person name="Wang J."/>
            <person name="Gao P."/>
            <person name="Wang M."/>
            <person name="Wang R."/>
            <person name="Zhao Y."/>
        </authorList>
    </citation>
    <scope>NUCLEOTIDE SEQUENCE</scope>
    <source>
        <tissue evidence="4">Mixed with DoveR01_LX</tissue>
    </source>
</reference>
<dbReference type="PANTHER" id="PTHR33021">
    <property type="entry name" value="BLUE COPPER PROTEIN"/>
    <property type="match status" value="1"/>
</dbReference>
<dbReference type="SUPFAM" id="SSF49503">
    <property type="entry name" value="Cupredoxins"/>
    <property type="match status" value="1"/>
</dbReference>
<dbReference type="FunFam" id="2.60.40.420:FF:000034">
    <property type="entry name" value="Cupredoxin superfamily protein"/>
    <property type="match status" value="1"/>
</dbReference>
<keyword evidence="1" id="KW-1015">Disulfide bond</keyword>
<dbReference type="CDD" id="cd04216">
    <property type="entry name" value="Phytocyanin"/>
    <property type="match status" value="1"/>
</dbReference>
<sequence>MYLLYLYILYIISRDLKRSRVEHPKFSVEMAGVKLFIALVVISAAIGGKWVGAQVHHVVAGDRAWDPSSGVGSWSSGRIFRVGDKIWFNYRAAQDNVVELKSWEEFLSCDLSNPIKMYTEGLNIISLEGEGIRYFASGKPESCKNGLKLHVEVQAQEKRHETSDKSAVAIAAGPTAPSASPHLIGVSNVLLFVGLLICYVGP</sequence>
<dbReference type="GO" id="GO:0009055">
    <property type="term" value="F:electron transfer activity"/>
    <property type="evidence" value="ECO:0007669"/>
    <property type="project" value="InterPro"/>
</dbReference>
<dbReference type="AlphaFoldDB" id="A0A5B7C2C1"/>
<name>A0A5B7C2C1_DAVIN</name>
<evidence type="ECO:0000259" key="3">
    <source>
        <dbReference type="PROSITE" id="PS51485"/>
    </source>
</evidence>
<organism evidence="4">
    <name type="scientific">Davidia involucrata</name>
    <name type="common">Dove tree</name>
    <dbReference type="NCBI Taxonomy" id="16924"/>
    <lineage>
        <taxon>Eukaryota</taxon>
        <taxon>Viridiplantae</taxon>
        <taxon>Streptophyta</taxon>
        <taxon>Embryophyta</taxon>
        <taxon>Tracheophyta</taxon>
        <taxon>Spermatophyta</taxon>
        <taxon>Magnoliopsida</taxon>
        <taxon>eudicotyledons</taxon>
        <taxon>Gunneridae</taxon>
        <taxon>Pentapetalae</taxon>
        <taxon>asterids</taxon>
        <taxon>Cornales</taxon>
        <taxon>Nyssaceae</taxon>
        <taxon>Davidia</taxon>
    </lineage>
</organism>
<dbReference type="Gene3D" id="2.60.40.420">
    <property type="entry name" value="Cupredoxins - blue copper proteins"/>
    <property type="match status" value="1"/>
</dbReference>
<evidence type="ECO:0000256" key="1">
    <source>
        <dbReference type="ARBA" id="ARBA00023157"/>
    </source>
</evidence>